<reference evidence="2" key="1">
    <citation type="journal article" date="2016" name="Nat. Biotechnol.">
        <title>Sequencing wild and cultivated cassava and related species reveals extensive interspecific hybridization and genetic diversity.</title>
        <authorList>
            <person name="Bredeson J.V."/>
            <person name="Lyons J.B."/>
            <person name="Prochnik S.E."/>
            <person name="Wu G.A."/>
            <person name="Ha C.M."/>
            <person name="Edsinger-Gonzales E."/>
            <person name="Grimwood J."/>
            <person name="Schmutz J."/>
            <person name="Rabbi I.Y."/>
            <person name="Egesi C."/>
            <person name="Nauluvula P."/>
            <person name="Lebot V."/>
            <person name="Ndunguru J."/>
            <person name="Mkamilo G."/>
            <person name="Bart R.S."/>
            <person name="Setter T.L."/>
            <person name="Gleadow R.M."/>
            <person name="Kulakow P."/>
            <person name="Ferguson M.E."/>
            <person name="Rounsley S."/>
            <person name="Rokhsar D.S."/>
        </authorList>
    </citation>
    <scope>NUCLEOTIDE SEQUENCE [LARGE SCALE GENOMIC DNA]</scope>
    <source>
        <strain evidence="2">cv. AM560-2</strain>
    </source>
</reference>
<organism evidence="1 2">
    <name type="scientific">Manihot esculenta</name>
    <name type="common">Cassava</name>
    <name type="synonym">Jatropha manihot</name>
    <dbReference type="NCBI Taxonomy" id="3983"/>
    <lineage>
        <taxon>Eukaryota</taxon>
        <taxon>Viridiplantae</taxon>
        <taxon>Streptophyta</taxon>
        <taxon>Embryophyta</taxon>
        <taxon>Tracheophyta</taxon>
        <taxon>Spermatophyta</taxon>
        <taxon>Magnoliopsida</taxon>
        <taxon>eudicotyledons</taxon>
        <taxon>Gunneridae</taxon>
        <taxon>Pentapetalae</taxon>
        <taxon>rosids</taxon>
        <taxon>fabids</taxon>
        <taxon>Malpighiales</taxon>
        <taxon>Euphorbiaceae</taxon>
        <taxon>Crotonoideae</taxon>
        <taxon>Manihoteae</taxon>
        <taxon>Manihot</taxon>
    </lineage>
</organism>
<evidence type="ECO:0000313" key="2">
    <source>
        <dbReference type="Proteomes" id="UP000091857"/>
    </source>
</evidence>
<keyword evidence="2" id="KW-1185">Reference proteome</keyword>
<gene>
    <name evidence="1" type="ORF">MANES_18G122550v8</name>
</gene>
<dbReference type="Proteomes" id="UP000091857">
    <property type="component" value="Chromosome 18"/>
</dbReference>
<comment type="caution">
    <text evidence="1">The sequence shown here is derived from an EMBL/GenBank/DDBJ whole genome shotgun (WGS) entry which is preliminary data.</text>
</comment>
<dbReference type="EMBL" id="CM004404">
    <property type="protein sequence ID" value="KAG8633620.1"/>
    <property type="molecule type" value="Genomic_DNA"/>
</dbReference>
<accession>A0ACB7G1I2</accession>
<sequence>MMPWDLINERWRGEREEKKSDVEDAMTSERGFCEERRSRRLLWAEYRGEDGCVVEAERKMVAGIEGEGDRFWRGAGIGSKGENGCPFREGGEGSFLGLDETVAVFKRETEGAYFHPDSFKLERMIEVENSFFLFNDF</sequence>
<proteinExistence type="predicted"/>
<name>A0ACB7G1I2_MANES</name>
<evidence type="ECO:0000313" key="1">
    <source>
        <dbReference type="EMBL" id="KAG8633620.1"/>
    </source>
</evidence>
<protein>
    <submittedName>
        <fullName evidence="1">Uncharacterized protein</fullName>
    </submittedName>
</protein>